<feature type="compositionally biased region" description="Acidic residues" evidence="4">
    <location>
        <begin position="41"/>
        <end position="51"/>
    </location>
</feature>
<dbReference type="GO" id="GO:0005737">
    <property type="term" value="C:cytoplasm"/>
    <property type="evidence" value="ECO:0007669"/>
    <property type="project" value="TreeGrafter"/>
</dbReference>
<sequence length="720" mass="80092">MDADEANGADKSPAGKRRKMNDNNDQENASWNNILAQLEASEQEMAEEAPGEDVSAIQAVIGCNELQNNNNKEPEPNDPVELPPTGVGSTTPIPMPNEVDDFLSGSSVATGTYNQEQFLPPGSVTPNPTGTPTPTPNDEDDFLSTVAGNSSSDSSVEESPNYGAAALGNIFGLGLRHGISFALPQASRFRRFFSDSDSDDSERDGRRVRRPTVFRIHLNNDFIIHNANNDEHNNGYYLPGLRDAQLRMSRSLTRRFSDDISSSSRSSSIMNPSISSDSFDDDNDPGLANITNMVNAVIEKPKPAYTFNLTRELMQRESNNINRVGARGGHISEHSFNNAFNGSRQVVERMTLLGRMNHHRRCVNCLDFNEKGNLICSGSDDRHIAVWDWAKRKQLHKFKSGHALNIFQTKFIESKGYLDIVSTSRDGQVMRSIVPPSGATSIKSTRLYWHAGSVPKIALVPQSPHEMMSAGEDAAIMHYDLRSSHPATTLVRCMKSDDVDNLSLIVRLYSIAHHPHIPEFCVAGSDDKVRVYDKRKVTKPLYIMTPDPYEEHLTQITCVVYNHSGTEILASYKDSGIFLYDSRNCNGGILRTYRGHLNSRTIKGVNFFGPHSEYVVTGSDCGHIIFYDKNTEAIINYVKDGRNIVNCLESHPSLPILATSGLEHDVKLWAPHGSNTAPYNTDALRKLLTRNFSRQSVNTGDYGRNQFHSLMREFITDDEF</sequence>
<dbReference type="PROSITE" id="PS50294">
    <property type="entry name" value="WD_REPEATS_REGION"/>
    <property type="match status" value="1"/>
</dbReference>
<keyword evidence="2" id="KW-0677">Repeat</keyword>
<dbReference type="FunCoup" id="B4MMQ3">
    <property type="interactions" value="1036"/>
</dbReference>
<dbReference type="PROSITE" id="PS50082">
    <property type="entry name" value="WD_REPEATS_2"/>
    <property type="match status" value="1"/>
</dbReference>
<dbReference type="SUPFAM" id="SSF50978">
    <property type="entry name" value="WD40 repeat-like"/>
    <property type="match status" value="1"/>
</dbReference>
<feature type="compositionally biased region" description="Low complexity" evidence="4">
    <location>
        <begin position="259"/>
        <end position="277"/>
    </location>
</feature>
<dbReference type="InterPro" id="IPR036322">
    <property type="entry name" value="WD40_repeat_dom_sf"/>
</dbReference>
<dbReference type="AlphaFoldDB" id="B4MMQ3"/>
<accession>B4MMQ3</accession>
<feature type="compositionally biased region" description="Low complexity" evidence="4">
    <location>
        <begin position="150"/>
        <end position="159"/>
    </location>
</feature>
<feature type="region of interest" description="Disordered" evidence="4">
    <location>
        <begin position="257"/>
        <end position="282"/>
    </location>
</feature>
<dbReference type="SMART" id="SM00320">
    <property type="entry name" value="WD40"/>
    <property type="match status" value="6"/>
</dbReference>
<dbReference type="eggNOG" id="KOG1334">
    <property type="taxonomic scope" value="Eukaryota"/>
</dbReference>
<feature type="region of interest" description="Disordered" evidence="4">
    <location>
        <begin position="113"/>
        <end position="159"/>
    </location>
</feature>
<evidence type="ECO:0000256" key="1">
    <source>
        <dbReference type="ARBA" id="ARBA00022574"/>
    </source>
</evidence>
<reference evidence="5 6" key="1">
    <citation type="journal article" date="2007" name="Nature">
        <title>Evolution of genes and genomes on the Drosophila phylogeny.</title>
        <authorList>
            <consortium name="Drosophila 12 Genomes Consortium"/>
            <person name="Clark A.G."/>
            <person name="Eisen M.B."/>
            <person name="Smith D.R."/>
            <person name="Bergman C.M."/>
            <person name="Oliver B."/>
            <person name="Markow T.A."/>
            <person name="Kaufman T.C."/>
            <person name="Kellis M."/>
            <person name="Gelbart W."/>
            <person name="Iyer V.N."/>
            <person name="Pollard D.A."/>
            <person name="Sackton T.B."/>
            <person name="Larracuente A.M."/>
            <person name="Singh N.D."/>
            <person name="Abad J.P."/>
            <person name="Abt D.N."/>
            <person name="Adryan B."/>
            <person name="Aguade M."/>
            <person name="Akashi H."/>
            <person name="Anderson W.W."/>
            <person name="Aquadro C.F."/>
            <person name="Ardell D.H."/>
            <person name="Arguello R."/>
            <person name="Artieri C.G."/>
            <person name="Barbash D.A."/>
            <person name="Barker D."/>
            <person name="Barsanti P."/>
            <person name="Batterham P."/>
            <person name="Batzoglou S."/>
            <person name="Begun D."/>
            <person name="Bhutkar A."/>
            <person name="Blanco E."/>
            <person name="Bosak S.A."/>
            <person name="Bradley R.K."/>
            <person name="Brand A.D."/>
            <person name="Brent M.R."/>
            <person name="Brooks A.N."/>
            <person name="Brown R.H."/>
            <person name="Butlin R.K."/>
            <person name="Caggese C."/>
            <person name="Calvi B.R."/>
            <person name="Bernardo de Carvalho A."/>
            <person name="Caspi A."/>
            <person name="Castrezana S."/>
            <person name="Celniker S.E."/>
            <person name="Chang J.L."/>
            <person name="Chapple C."/>
            <person name="Chatterji S."/>
            <person name="Chinwalla A."/>
            <person name="Civetta A."/>
            <person name="Clifton S.W."/>
            <person name="Comeron J.M."/>
            <person name="Costello J.C."/>
            <person name="Coyne J.A."/>
            <person name="Daub J."/>
            <person name="David R.G."/>
            <person name="Delcher A.L."/>
            <person name="Delehaunty K."/>
            <person name="Do C.B."/>
            <person name="Ebling H."/>
            <person name="Edwards K."/>
            <person name="Eickbush T."/>
            <person name="Evans J.D."/>
            <person name="Filipski A."/>
            <person name="Findeiss S."/>
            <person name="Freyhult E."/>
            <person name="Fulton L."/>
            <person name="Fulton R."/>
            <person name="Garcia A.C."/>
            <person name="Gardiner A."/>
            <person name="Garfield D.A."/>
            <person name="Garvin B.E."/>
            <person name="Gibson G."/>
            <person name="Gilbert D."/>
            <person name="Gnerre S."/>
            <person name="Godfrey J."/>
            <person name="Good R."/>
            <person name="Gotea V."/>
            <person name="Gravely B."/>
            <person name="Greenberg A.J."/>
            <person name="Griffiths-Jones S."/>
            <person name="Gross S."/>
            <person name="Guigo R."/>
            <person name="Gustafson E.A."/>
            <person name="Haerty W."/>
            <person name="Hahn M.W."/>
            <person name="Halligan D.L."/>
            <person name="Halpern A.L."/>
            <person name="Halter G.M."/>
            <person name="Han M.V."/>
            <person name="Heger A."/>
            <person name="Hillier L."/>
            <person name="Hinrichs A.S."/>
            <person name="Holmes I."/>
            <person name="Hoskins R.A."/>
            <person name="Hubisz M.J."/>
            <person name="Hultmark D."/>
            <person name="Huntley M.A."/>
            <person name="Jaffe D.B."/>
            <person name="Jagadeeshan S."/>
            <person name="Jeck W.R."/>
            <person name="Johnson J."/>
            <person name="Jones C.D."/>
            <person name="Jordan W.C."/>
            <person name="Karpen G.H."/>
            <person name="Kataoka E."/>
            <person name="Keightley P.D."/>
            <person name="Kheradpour P."/>
            <person name="Kirkness E.F."/>
            <person name="Koerich L.B."/>
            <person name="Kristiansen K."/>
            <person name="Kudrna D."/>
            <person name="Kulathinal R.J."/>
            <person name="Kumar S."/>
            <person name="Kwok R."/>
            <person name="Lander E."/>
            <person name="Langley C.H."/>
            <person name="Lapoint R."/>
            <person name="Lazzaro B.P."/>
            <person name="Lee S.J."/>
            <person name="Levesque L."/>
            <person name="Li R."/>
            <person name="Lin C.F."/>
            <person name="Lin M.F."/>
            <person name="Lindblad-Toh K."/>
            <person name="Llopart A."/>
            <person name="Long M."/>
            <person name="Low L."/>
            <person name="Lozovsky E."/>
            <person name="Lu J."/>
            <person name="Luo M."/>
            <person name="Machado C.A."/>
            <person name="Makalowski W."/>
            <person name="Marzo M."/>
            <person name="Matsuda M."/>
            <person name="Matzkin L."/>
            <person name="McAllister B."/>
            <person name="McBride C.S."/>
            <person name="McKernan B."/>
            <person name="McKernan K."/>
            <person name="Mendez-Lago M."/>
            <person name="Minx P."/>
            <person name="Mollenhauer M.U."/>
            <person name="Montooth K."/>
            <person name="Mount S.M."/>
            <person name="Mu X."/>
            <person name="Myers E."/>
            <person name="Negre B."/>
            <person name="Newfeld S."/>
            <person name="Nielsen R."/>
            <person name="Noor M.A."/>
            <person name="O'Grady P."/>
            <person name="Pachter L."/>
            <person name="Papaceit M."/>
            <person name="Parisi M.J."/>
            <person name="Parisi M."/>
            <person name="Parts L."/>
            <person name="Pedersen J.S."/>
            <person name="Pesole G."/>
            <person name="Phillippy A.M."/>
            <person name="Ponting C.P."/>
            <person name="Pop M."/>
            <person name="Porcelli D."/>
            <person name="Powell J.R."/>
            <person name="Prohaska S."/>
            <person name="Pruitt K."/>
            <person name="Puig M."/>
            <person name="Quesneville H."/>
            <person name="Ram K.R."/>
            <person name="Rand D."/>
            <person name="Rasmussen M.D."/>
            <person name="Reed L.K."/>
            <person name="Reenan R."/>
            <person name="Reily A."/>
            <person name="Remington K.A."/>
            <person name="Rieger T.T."/>
            <person name="Ritchie M.G."/>
            <person name="Robin C."/>
            <person name="Rogers Y.H."/>
            <person name="Rohde C."/>
            <person name="Rozas J."/>
            <person name="Rubenfield M.J."/>
            <person name="Ruiz A."/>
            <person name="Russo S."/>
            <person name="Salzberg S.L."/>
            <person name="Sanchez-Gracia A."/>
            <person name="Saranga D.J."/>
            <person name="Sato H."/>
            <person name="Schaeffer S.W."/>
            <person name="Schatz M.C."/>
            <person name="Schlenke T."/>
            <person name="Schwartz R."/>
            <person name="Segarra C."/>
            <person name="Singh R.S."/>
            <person name="Sirot L."/>
            <person name="Sirota M."/>
            <person name="Sisneros N.B."/>
            <person name="Smith C.D."/>
            <person name="Smith T.F."/>
            <person name="Spieth J."/>
            <person name="Stage D.E."/>
            <person name="Stark A."/>
            <person name="Stephan W."/>
            <person name="Strausberg R.L."/>
            <person name="Strempel S."/>
            <person name="Sturgill D."/>
            <person name="Sutton G."/>
            <person name="Sutton G.G."/>
            <person name="Tao W."/>
            <person name="Teichmann S."/>
            <person name="Tobari Y.N."/>
            <person name="Tomimura Y."/>
            <person name="Tsolas J.M."/>
            <person name="Valente V.L."/>
            <person name="Venter E."/>
            <person name="Venter J.C."/>
            <person name="Vicario S."/>
            <person name="Vieira F.G."/>
            <person name="Vilella A.J."/>
            <person name="Villasante A."/>
            <person name="Walenz B."/>
            <person name="Wang J."/>
            <person name="Wasserman M."/>
            <person name="Watts T."/>
            <person name="Wilson D."/>
            <person name="Wilson R.K."/>
            <person name="Wing R.A."/>
            <person name="Wolfner M.F."/>
            <person name="Wong A."/>
            <person name="Wong G.K."/>
            <person name="Wu C.I."/>
            <person name="Wu G."/>
            <person name="Yamamoto D."/>
            <person name="Yang H.P."/>
            <person name="Yang S.P."/>
            <person name="Yorke J.A."/>
            <person name="Yoshida K."/>
            <person name="Zdobnov E."/>
            <person name="Zhang P."/>
            <person name="Zhang Y."/>
            <person name="Zimin A.V."/>
            <person name="Baldwin J."/>
            <person name="Abdouelleil A."/>
            <person name="Abdulkadir J."/>
            <person name="Abebe A."/>
            <person name="Abera B."/>
            <person name="Abreu J."/>
            <person name="Acer S.C."/>
            <person name="Aftuck L."/>
            <person name="Alexander A."/>
            <person name="An P."/>
            <person name="Anderson E."/>
            <person name="Anderson S."/>
            <person name="Arachi H."/>
            <person name="Azer M."/>
            <person name="Bachantsang P."/>
            <person name="Barry A."/>
            <person name="Bayul T."/>
            <person name="Berlin A."/>
            <person name="Bessette D."/>
            <person name="Bloom T."/>
            <person name="Blye J."/>
            <person name="Boguslavskiy L."/>
            <person name="Bonnet C."/>
            <person name="Boukhgalter B."/>
            <person name="Bourzgui I."/>
            <person name="Brown A."/>
            <person name="Cahill P."/>
            <person name="Channer S."/>
            <person name="Cheshatsang Y."/>
            <person name="Chuda L."/>
            <person name="Citroen M."/>
            <person name="Collymore A."/>
            <person name="Cooke P."/>
            <person name="Costello M."/>
            <person name="D'Aco K."/>
            <person name="Daza R."/>
            <person name="De Haan G."/>
            <person name="DeGray S."/>
            <person name="DeMaso C."/>
            <person name="Dhargay N."/>
            <person name="Dooley K."/>
            <person name="Dooley E."/>
            <person name="Doricent M."/>
            <person name="Dorje P."/>
            <person name="Dorjee K."/>
            <person name="Dupes A."/>
            <person name="Elong R."/>
            <person name="Falk J."/>
            <person name="Farina A."/>
            <person name="Faro S."/>
            <person name="Ferguson D."/>
            <person name="Fisher S."/>
            <person name="Foley C.D."/>
            <person name="Franke A."/>
            <person name="Friedrich D."/>
            <person name="Gadbois L."/>
            <person name="Gearin G."/>
            <person name="Gearin C.R."/>
            <person name="Giannoukos G."/>
            <person name="Goode T."/>
            <person name="Graham J."/>
            <person name="Grandbois E."/>
            <person name="Grewal S."/>
            <person name="Gyaltsen K."/>
            <person name="Hafez N."/>
            <person name="Hagos B."/>
            <person name="Hall J."/>
            <person name="Henson C."/>
            <person name="Hollinger A."/>
            <person name="Honan T."/>
            <person name="Huard M.D."/>
            <person name="Hughes L."/>
            <person name="Hurhula B."/>
            <person name="Husby M.E."/>
            <person name="Kamat A."/>
            <person name="Kanga B."/>
            <person name="Kashin S."/>
            <person name="Khazanovich D."/>
            <person name="Kisner P."/>
            <person name="Lance K."/>
            <person name="Lara M."/>
            <person name="Lee W."/>
            <person name="Lennon N."/>
            <person name="Letendre F."/>
            <person name="LeVine R."/>
            <person name="Lipovsky A."/>
            <person name="Liu X."/>
            <person name="Liu J."/>
            <person name="Liu S."/>
            <person name="Lokyitsang T."/>
            <person name="Lokyitsang Y."/>
            <person name="Lubonja R."/>
            <person name="Lui A."/>
            <person name="MacDonald P."/>
            <person name="Magnisalis V."/>
            <person name="Maru K."/>
            <person name="Matthews C."/>
            <person name="McCusker W."/>
            <person name="McDonough S."/>
            <person name="Mehta T."/>
            <person name="Meldrim J."/>
            <person name="Meneus L."/>
            <person name="Mihai O."/>
            <person name="Mihalev A."/>
            <person name="Mihova T."/>
            <person name="Mittelman R."/>
            <person name="Mlenga V."/>
            <person name="Montmayeur A."/>
            <person name="Mulrain L."/>
            <person name="Navidi A."/>
            <person name="Naylor J."/>
            <person name="Negash T."/>
            <person name="Nguyen T."/>
            <person name="Nguyen N."/>
            <person name="Nicol R."/>
            <person name="Norbu C."/>
            <person name="Norbu N."/>
            <person name="Novod N."/>
            <person name="O'Neill B."/>
            <person name="Osman S."/>
            <person name="Markiewicz E."/>
            <person name="Oyono O.L."/>
            <person name="Patti C."/>
            <person name="Phunkhang P."/>
            <person name="Pierre F."/>
            <person name="Priest M."/>
            <person name="Raghuraman S."/>
            <person name="Rege F."/>
            <person name="Reyes R."/>
            <person name="Rise C."/>
            <person name="Rogov P."/>
            <person name="Ross K."/>
            <person name="Ryan E."/>
            <person name="Settipalli S."/>
            <person name="Shea T."/>
            <person name="Sherpa N."/>
            <person name="Shi L."/>
            <person name="Shih D."/>
            <person name="Sparrow T."/>
            <person name="Spaulding J."/>
            <person name="Stalker J."/>
            <person name="Stange-Thomann N."/>
            <person name="Stavropoulos S."/>
            <person name="Stone C."/>
            <person name="Strader C."/>
            <person name="Tesfaye S."/>
            <person name="Thomson T."/>
            <person name="Thoulutsang Y."/>
            <person name="Thoulutsang D."/>
            <person name="Topham K."/>
            <person name="Topping I."/>
            <person name="Tsamla T."/>
            <person name="Vassiliev H."/>
            <person name="Vo A."/>
            <person name="Wangchuk T."/>
            <person name="Wangdi T."/>
            <person name="Weiand M."/>
            <person name="Wilkinson J."/>
            <person name="Wilson A."/>
            <person name="Yadav S."/>
            <person name="Young G."/>
            <person name="Yu Q."/>
            <person name="Zembek L."/>
            <person name="Zhong D."/>
            <person name="Zimmer A."/>
            <person name="Zwirko Z."/>
            <person name="Jaffe D.B."/>
            <person name="Alvarez P."/>
            <person name="Brockman W."/>
            <person name="Butler J."/>
            <person name="Chin C."/>
            <person name="Gnerre S."/>
            <person name="Grabherr M."/>
            <person name="Kleber M."/>
            <person name="Mauceli E."/>
            <person name="MacCallum I."/>
        </authorList>
    </citation>
    <scope>NUCLEOTIDE SEQUENCE [LARGE SCALE GENOMIC DNA]</scope>
    <source>
        <strain evidence="6">Tucson 14030-0811.24</strain>
    </source>
</reference>
<dbReference type="EMBL" id="CH963847">
    <property type="protein sequence ID" value="EDW73459.2"/>
    <property type="molecule type" value="Genomic_DNA"/>
</dbReference>
<dbReference type="InParanoid" id="B4MMQ3"/>
<dbReference type="PANTHER" id="PTHR15574">
    <property type="entry name" value="WD REPEAT DOMAIN-CONTAINING FAMILY"/>
    <property type="match status" value="1"/>
</dbReference>
<name>B4MMQ3_DROWI</name>
<evidence type="ECO:0000313" key="5">
    <source>
        <dbReference type="EMBL" id="EDW73459.2"/>
    </source>
</evidence>
<dbReference type="HOGENOM" id="CLU_331015_0_0_1"/>
<dbReference type="InterPro" id="IPR045151">
    <property type="entry name" value="DCAF8"/>
</dbReference>
<evidence type="ECO:0000256" key="4">
    <source>
        <dbReference type="SAM" id="MobiDB-lite"/>
    </source>
</evidence>
<dbReference type="Gene3D" id="2.130.10.10">
    <property type="entry name" value="YVTN repeat-like/Quinoprotein amine dehydrogenase"/>
    <property type="match status" value="1"/>
</dbReference>
<evidence type="ECO:0000256" key="3">
    <source>
        <dbReference type="PROSITE-ProRule" id="PRU00221"/>
    </source>
</evidence>
<dbReference type="GO" id="GO:0080008">
    <property type="term" value="C:Cul4-RING E3 ubiquitin ligase complex"/>
    <property type="evidence" value="ECO:0007669"/>
    <property type="project" value="TreeGrafter"/>
</dbReference>
<evidence type="ECO:0000313" key="6">
    <source>
        <dbReference type="Proteomes" id="UP000007798"/>
    </source>
</evidence>
<dbReference type="OrthoDB" id="4869960at2759"/>
<dbReference type="PANTHER" id="PTHR15574:SF21">
    <property type="entry name" value="DDB1- AND CUL4-ASSOCIATED FACTOR 8"/>
    <property type="match status" value="1"/>
</dbReference>
<proteinExistence type="predicted"/>
<dbReference type="Pfam" id="PF00400">
    <property type="entry name" value="WD40"/>
    <property type="match status" value="2"/>
</dbReference>
<keyword evidence="6" id="KW-1185">Reference proteome</keyword>
<dbReference type="Proteomes" id="UP000007798">
    <property type="component" value="Unassembled WGS sequence"/>
</dbReference>
<evidence type="ECO:0000256" key="2">
    <source>
        <dbReference type="ARBA" id="ARBA00022737"/>
    </source>
</evidence>
<dbReference type="STRING" id="7260.B4MMQ3"/>
<keyword evidence="1 3" id="KW-0853">WD repeat</keyword>
<organism evidence="5 6">
    <name type="scientific">Drosophila willistoni</name>
    <name type="common">Fruit fly</name>
    <dbReference type="NCBI Taxonomy" id="7260"/>
    <lineage>
        <taxon>Eukaryota</taxon>
        <taxon>Metazoa</taxon>
        <taxon>Ecdysozoa</taxon>
        <taxon>Arthropoda</taxon>
        <taxon>Hexapoda</taxon>
        <taxon>Insecta</taxon>
        <taxon>Pterygota</taxon>
        <taxon>Neoptera</taxon>
        <taxon>Endopterygota</taxon>
        <taxon>Diptera</taxon>
        <taxon>Brachycera</taxon>
        <taxon>Muscomorpha</taxon>
        <taxon>Ephydroidea</taxon>
        <taxon>Drosophilidae</taxon>
        <taxon>Drosophila</taxon>
        <taxon>Sophophora</taxon>
    </lineage>
</organism>
<feature type="compositionally biased region" description="Polar residues" evidence="4">
    <location>
        <begin position="26"/>
        <end position="35"/>
    </location>
</feature>
<dbReference type="InterPro" id="IPR001680">
    <property type="entry name" value="WD40_rpt"/>
</dbReference>
<feature type="region of interest" description="Disordered" evidence="4">
    <location>
        <begin position="1"/>
        <end position="95"/>
    </location>
</feature>
<dbReference type="InterPro" id="IPR015943">
    <property type="entry name" value="WD40/YVTN_repeat-like_dom_sf"/>
</dbReference>
<gene>
    <name evidence="5" type="primary">Dwil\GK16638</name>
    <name evidence="5" type="ORF">Dwil_GK16638</name>
</gene>
<protein>
    <submittedName>
        <fullName evidence="5">Uncharacterized protein</fullName>
    </submittedName>
</protein>
<feature type="repeat" description="WD" evidence="3">
    <location>
        <begin position="356"/>
        <end position="397"/>
    </location>
</feature>